<feature type="signal peptide" evidence="1">
    <location>
        <begin position="1"/>
        <end position="28"/>
    </location>
</feature>
<sequence>MSAQHHRLPRIRRAMSLTAAAATVVLLAAGCSGGTGTDDSYGFPAVEQVPDSPITIWVDADRTAIVEAFQEDHPEIPVNIETYDGNSGGSDSFHTKISLFDQAGEGWPDVVWSTQVNDASWAAREQNGVQAFAAALDQGVIDQEWLDGYTANALDPVTVDGHVYGVRDNLAPVVFWYNKALFDEFGYEIPETWEDYQALGDKLAAEHPGYILGSIGDPFTAVLTNMWSAQAPIYTVDGDTFSADFSDDHTTRMIDLMDHMFANGTLAIEGLFTADFPAAYKDKVLGIPGPTWFTGAIIQNPDILDAPAGTWGAGYPLHWEGEDIATGNVGGGFWYGSSHSKNLEAVGAFLQYAVSGPRSVELITGLPAYESTASEWLDVQASSGYWANSDTFKDVVSTGASNIWQGWGATLAFSSEPAWAEIVAPALASGGTIASVVDEWQTKYENDAQVNGYTVK</sequence>
<feature type="chain" id="PRO_5035281263" evidence="1">
    <location>
        <begin position="29"/>
        <end position="456"/>
    </location>
</feature>
<dbReference type="InterPro" id="IPR050490">
    <property type="entry name" value="Bact_solute-bd_prot1"/>
</dbReference>
<keyword evidence="3" id="KW-1185">Reference proteome</keyword>
<reference evidence="2" key="2">
    <citation type="submission" date="2020-09" db="EMBL/GenBank/DDBJ databases">
        <authorList>
            <person name="Sun Q."/>
            <person name="Zhou Y."/>
        </authorList>
    </citation>
    <scope>NUCLEOTIDE SEQUENCE</scope>
    <source>
        <strain evidence="2">CGMCC 1.16548</strain>
    </source>
</reference>
<keyword evidence="1" id="KW-0732">Signal</keyword>
<dbReference type="PANTHER" id="PTHR43649:SF12">
    <property type="entry name" value="DIACETYLCHITOBIOSE BINDING PROTEIN DASA"/>
    <property type="match status" value="1"/>
</dbReference>
<dbReference type="PROSITE" id="PS51257">
    <property type="entry name" value="PROKAR_LIPOPROTEIN"/>
    <property type="match status" value="1"/>
</dbReference>
<evidence type="ECO:0000313" key="3">
    <source>
        <dbReference type="Proteomes" id="UP000617531"/>
    </source>
</evidence>
<gene>
    <name evidence="2" type="ORF">GCM10011600_24880</name>
</gene>
<dbReference type="PANTHER" id="PTHR43649">
    <property type="entry name" value="ARABINOSE-BINDING PROTEIN-RELATED"/>
    <property type="match status" value="1"/>
</dbReference>
<dbReference type="Proteomes" id="UP000617531">
    <property type="component" value="Unassembled WGS sequence"/>
</dbReference>
<dbReference type="AlphaFoldDB" id="A0A8J3GSN8"/>
<reference evidence="2" key="1">
    <citation type="journal article" date="2014" name="Int. J. Syst. Evol. Microbiol.">
        <title>Complete genome sequence of Corynebacterium casei LMG S-19264T (=DSM 44701T), isolated from a smear-ripened cheese.</title>
        <authorList>
            <consortium name="US DOE Joint Genome Institute (JGI-PGF)"/>
            <person name="Walter F."/>
            <person name="Albersmeier A."/>
            <person name="Kalinowski J."/>
            <person name="Ruckert C."/>
        </authorList>
    </citation>
    <scope>NUCLEOTIDE SEQUENCE</scope>
    <source>
        <strain evidence="2">CGMCC 1.16548</strain>
    </source>
</reference>
<organism evidence="2 3">
    <name type="scientific">Pseudolysinimonas yzui</name>
    <dbReference type="NCBI Taxonomy" id="2708254"/>
    <lineage>
        <taxon>Bacteria</taxon>
        <taxon>Bacillati</taxon>
        <taxon>Actinomycetota</taxon>
        <taxon>Actinomycetes</taxon>
        <taxon>Micrococcales</taxon>
        <taxon>Microbacteriaceae</taxon>
        <taxon>Pseudolysinimonas</taxon>
    </lineage>
</organism>
<dbReference type="SUPFAM" id="SSF53850">
    <property type="entry name" value="Periplasmic binding protein-like II"/>
    <property type="match status" value="1"/>
</dbReference>
<protein>
    <submittedName>
        <fullName evidence="2">ABC transporter substrate-binding protein</fullName>
    </submittedName>
</protein>
<comment type="caution">
    <text evidence="2">The sequence shown here is derived from an EMBL/GenBank/DDBJ whole genome shotgun (WGS) entry which is preliminary data.</text>
</comment>
<accession>A0A8J3GSN8</accession>
<evidence type="ECO:0000256" key="1">
    <source>
        <dbReference type="SAM" id="SignalP"/>
    </source>
</evidence>
<dbReference type="EMBL" id="BNAI01000006">
    <property type="protein sequence ID" value="GHF22752.1"/>
    <property type="molecule type" value="Genomic_DNA"/>
</dbReference>
<dbReference type="RefSeq" id="WP_191283846.1">
    <property type="nucleotide sequence ID" value="NZ_BNAI01000006.1"/>
</dbReference>
<dbReference type="Gene3D" id="3.40.190.10">
    <property type="entry name" value="Periplasmic binding protein-like II"/>
    <property type="match status" value="1"/>
</dbReference>
<name>A0A8J3GSN8_9MICO</name>
<evidence type="ECO:0000313" key="2">
    <source>
        <dbReference type="EMBL" id="GHF22752.1"/>
    </source>
</evidence>
<proteinExistence type="predicted"/>